<dbReference type="Pfam" id="PF19278">
    <property type="entry name" value="Hydant_A_C"/>
    <property type="match status" value="1"/>
</dbReference>
<dbReference type="PANTHER" id="PTHR11365">
    <property type="entry name" value="5-OXOPROLINASE RELATED"/>
    <property type="match status" value="1"/>
</dbReference>
<feature type="domain" description="Hydantoinase A/oxoprolinase" evidence="3">
    <location>
        <begin position="235"/>
        <end position="513"/>
    </location>
</feature>
<dbReference type="Pfam" id="PF01968">
    <property type="entry name" value="Hydantoinase_A"/>
    <property type="match status" value="1"/>
</dbReference>
<evidence type="ECO:0000259" key="4">
    <source>
        <dbReference type="Pfam" id="PF02538"/>
    </source>
</evidence>
<accession>A0A427XFY7</accession>
<gene>
    <name evidence="7" type="ORF">EHS24_002879</name>
</gene>
<evidence type="ECO:0000259" key="6">
    <source>
        <dbReference type="Pfam" id="PF19278"/>
    </source>
</evidence>
<evidence type="ECO:0008006" key="9">
    <source>
        <dbReference type="Google" id="ProtNLM"/>
    </source>
</evidence>
<dbReference type="OrthoDB" id="3643at2759"/>
<dbReference type="InterPro" id="IPR008040">
    <property type="entry name" value="Hydant_A_N"/>
</dbReference>
<feature type="region of interest" description="Disordered" evidence="2">
    <location>
        <begin position="1251"/>
        <end position="1270"/>
    </location>
</feature>
<organism evidence="7 8">
    <name type="scientific">Apiotrichum porosum</name>
    <dbReference type="NCBI Taxonomy" id="105984"/>
    <lineage>
        <taxon>Eukaryota</taxon>
        <taxon>Fungi</taxon>
        <taxon>Dikarya</taxon>
        <taxon>Basidiomycota</taxon>
        <taxon>Agaricomycotina</taxon>
        <taxon>Tremellomycetes</taxon>
        <taxon>Trichosporonales</taxon>
        <taxon>Trichosporonaceae</taxon>
        <taxon>Apiotrichum</taxon>
    </lineage>
</organism>
<name>A0A427XFY7_9TREE</name>
<dbReference type="InterPro" id="IPR003692">
    <property type="entry name" value="Hydantoinase_B"/>
</dbReference>
<evidence type="ECO:0000259" key="3">
    <source>
        <dbReference type="Pfam" id="PF01968"/>
    </source>
</evidence>
<comment type="caution">
    <text evidence="7">The sequence shown here is derived from an EMBL/GenBank/DDBJ whole genome shotgun (WGS) entry which is preliminary data.</text>
</comment>
<proteinExistence type="inferred from homology"/>
<dbReference type="GO" id="GO:0006749">
    <property type="term" value="P:glutathione metabolic process"/>
    <property type="evidence" value="ECO:0007669"/>
    <property type="project" value="TreeGrafter"/>
</dbReference>
<evidence type="ECO:0000313" key="7">
    <source>
        <dbReference type="EMBL" id="RSH77819.1"/>
    </source>
</evidence>
<feature type="domain" description="Hydantoinase B/oxoprolinase" evidence="4">
    <location>
        <begin position="721"/>
        <end position="1260"/>
    </location>
</feature>
<dbReference type="GeneID" id="39587422"/>
<dbReference type="STRING" id="105984.A0A427XFY7"/>
<comment type="similarity">
    <text evidence="1">Belongs to the oxoprolinase family.</text>
</comment>
<dbReference type="InterPro" id="IPR049517">
    <property type="entry name" value="ACX-like_C"/>
</dbReference>
<keyword evidence="8" id="KW-1185">Reference proteome</keyword>
<dbReference type="InterPro" id="IPR045079">
    <property type="entry name" value="Oxoprolinase-like"/>
</dbReference>
<dbReference type="Pfam" id="PF05378">
    <property type="entry name" value="Hydant_A_N"/>
    <property type="match status" value="1"/>
</dbReference>
<evidence type="ECO:0000256" key="2">
    <source>
        <dbReference type="SAM" id="MobiDB-lite"/>
    </source>
</evidence>
<feature type="domain" description="Hydantoinase/oxoprolinase N-terminal" evidence="5">
    <location>
        <begin position="11"/>
        <end position="217"/>
    </location>
</feature>
<protein>
    <recommendedName>
        <fullName evidence="9">5-oxoprolinase</fullName>
    </recommendedName>
</protein>
<dbReference type="Proteomes" id="UP000279236">
    <property type="component" value="Unassembled WGS sequence"/>
</dbReference>
<dbReference type="GO" id="GO:0005829">
    <property type="term" value="C:cytosol"/>
    <property type="evidence" value="ECO:0007669"/>
    <property type="project" value="TreeGrafter"/>
</dbReference>
<dbReference type="InterPro" id="IPR002821">
    <property type="entry name" value="Hydantoinase_A"/>
</dbReference>
<feature type="domain" description="Acetophenone carboxylase-like C-terminal" evidence="6">
    <location>
        <begin position="630"/>
        <end position="701"/>
    </location>
</feature>
<dbReference type="RefSeq" id="XP_028472966.1">
    <property type="nucleotide sequence ID" value="XM_028618599.1"/>
</dbReference>
<reference evidence="7 8" key="1">
    <citation type="submission" date="2018-11" db="EMBL/GenBank/DDBJ databases">
        <title>Genome sequence of Apiotrichum porosum DSM 27194.</title>
        <authorList>
            <person name="Aliyu H."/>
            <person name="Gorte O."/>
            <person name="Ochsenreither K."/>
        </authorList>
    </citation>
    <scope>NUCLEOTIDE SEQUENCE [LARGE SCALE GENOMIC DNA]</scope>
    <source>
        <strain evidence="7 8">DSM 27194</strain>
    </source>
</reference>
<evidence type="ECO:0000259" key="5">
    <source>
        <dbReference type="Pfam" id="PF05378"/>
    </source>
</evidence>
<dbReference type="EMBL" id="RSCE01000014">
    <property type="protein sequence ID" value="RSH77819.1"/>
    <property type="molecule type" value="Genomic_DNA"/>
</dbReference>
<dbReference type="PANTHER" id="PTHR11365:SF2">
    <property type="entry name" value="5-OXOPROLINASE"/>
    <property type="match status" value="1"/>
</dbReference>
<evidence type="ECO:0000256" key="1">
    <source>
        <dbReference type="ARBA" id="ARBA00010403"/>
    </source>
</evidence>
<evidence type="ECO:0000313" key="8">
    <source>
        <dbReference type="Proteomes" id="UP000279236"/>
    </source>
</evidence>
<dbReference type="Pfam" id="PF02538">
    <property type="entry name" value="Hydantoinase_B"/>
    <property type="match status" value="1"/>
</dbReference>
<sequence length="1294" mass="140111">MTSQGEGALARIAVDRGGTFTDLHASCKGHQDIVIKLLSVDPANYKDAPTEAELEGREIPKDQKLSLDRIESIRMGTTVSTNALLERHGERCALITSKGWGDVLLIGMQARPDIFDLSIQKLAFLYDEVVEVDERITPLQSLVSPDVPVPTGDANIVIETTTGETIRVLSRPDPAEVRTKLQALWDKGIKSIAVAFVHSYLWGEHEDQVAAIAREMGFEVSVSAQLQPMIKLVSRANSAIADAYLTPVTRRYIEGFGAGFAGGLEAFGQKLLFMQSDGGLCAWDSFSGLRAILSGPAGGVIGYSKTCYDAERGSALIAVDMGGTSTDVSRYDGKLEHVFETTTAEAPQLDINTVAAGGGSRLFYRHGMFVVGPEGGPLAVTDANLILGRLLPEHFPKIFGPNEDEPLDIEASKTLFAQLREEINSGKTDKLTLEEVAAGFLRVANETMCRPIRTLTEARGFESSAHHLVMFGGAGGQHGCAIASTLGIKRIIVPRLSSLLSAYGMALADVVKEISEPAAFIVTGNRDIKKISERVKALVATAEKTLEAQGFPKDRIVCELYLNCRYSGSSTQLMVELPEDGDVEKVFVDQHRHEFGFNLERDILVDDIRIRAVGKSLGSTVRSPYADFENATLRPYDASSFESKQVYFEGSGWIETQVVPLLALKEGEQVRGPAIIFDKTQTILVEPTDMATSLPEHVIIDRIEDKVVTKEVNTTDLDQVDPVQLSVYGHRLMGIAEQMGNILRKISISLNIKERLDYSCAIFNVDGGLVANAPHIPIHLGAMSHAVRHQARIHGNTLKEGDILLSNHPAAGGSHLPDLTVIMPAFHEGKIVFWTAARAHHADIGGIRAGSMPPFSKELWEEGAQFKSFKLVNEGKFDEEGLIEHLNAPGKYPGCSPTRTLRDNISDLHAQVAACHRGAVLINALVNEQSLDTVEFYMKAIMHTAERAVRDLLREVSKRFEGKPLEAVDYLDDGTRLVLKVSIDGEAGDAVFDFTGTSPQTYNNLNTPTAILYSAIIYVLRSLIVSDLPLNQGCLNPIKVVVPPESVLAPGENVAVCAGNVESSQRVTDVIFKAFQSCAASQGGCNNLTFGIGPREIDGKTINGFGYYETIAGGAGAGPNWDGQSCVHVHMTNTAIGDVELTERVYPVIIREFSRRHHSGGEGRHRGGDGCVRDIEFTEELDVAILSQRRVVPPYGMAGGEPGGCGANFWYRKLKDDKEDDKEDEARYTVINLGGSNQCVMSPGDRIVINTPGGGGYGTPGSTTEADEAPTRSSVALARATGSLAAMKNAQYTN</sequence>
<dbReference type="GO" id="GO:0017168">
    <property type="term" value="F:5-oxoprolinase (ATP-hydrolyzing) activity"/>
    <property type="evidence" value="ECO:0007669"/>
    <property type="project" value="TreeGrafter"/>
</dbReference>